<keyword evidence="7" id="KW-0808">Transferase</keyword>
<dbReference type="PROSITE" id="PS00107">
    <property type="entry name" value="PROTEIN_KINASE_ATP"/>
    <property type="match status" value="1"/>
</dbReference>
<dbReference type="Proteomes" id="UP000323386">
    <property type="component" value="Unassembled WGS sequence"/>
</dbReference>
<keyword evidence="2 3" id="KW-0067">ATP-binding</keyword>
<evidence type="ECO:0000256" key="1">
    <source>
        <dbReference type="ARBA" id="ARBA00022741"/>
    </source>
</evidence>
<dbReference type="Pfam" id="PF00069">
    <property type="entry name" value="Pkinase"/>
    <property type="match status" value="1"/>
</dbReference>
<feature type="compositionally biased region" description="Acidic residues" evidence="5">
    <location>
        <begin position="401"/>
        <end position="410"/>
    </location>
</feature>
<feature type="compositionally biased region" description="Basic and acidic residues" evidence="5">
    <location>
        <begin position="411"/>
        <end position="422"/>
    </location>
</feature>
<dbReference type="EMBL" id="OOIP01000007">
    <property type="protein sequence ID" value="SPO37718.1"/>
    <property type="molecule type" value="Genomic_DNA"/>
</dbReference>
<proteinExistence type="inferred from homology"/>
<dbReference type="Gene3D" id="3.30.200.20">
    <property type="entry name" value="Phosphorylase Kinase, domain 1"/>
    <property type="match status" value="1"/>
</dbReference>
<dbReference type="InterPro" id="IPR008271">
    <property type="entry name" value="Ser/Thr_kinase_AS"/>
</dbReference>
<dbReference type="CDD" id="cd05117">
    <property type="entry name" value="STKc_CAMK"/>
    <property type="match status" value="1"/>
</dbReference>
<sequence length="451" mass="49676">MGLHDLLSRQPESYVKKKEYSFHKTLGEGSFGVVRSALWKAAEPPINVAVKVISKKILKGHDEIVKDEMDVLRGLDQPHVVKFLDWFESKDKYYLVFEEATGGELFERILAKGRFTENDACQTIRAVLSAIQYLHHHNIVHRDIKPENILYRTKEEDANVVLVDFGIAAHLKDESEILTTVCGSFGYAAPEILAKKGHGKAVDMWSLGVITYTMLCGYTPFRSDDPATLAAETQRGKIEFHDRYWKNISAEAKDFVKSCLTVDPKKRITADEGIDHPWFTSHTAAPSSHDISAGLRENYRKRWKSAIAAVRASTKFKTFAALNASSSGNPSADVDGEQQQGQQGASQGKAASPFGGRRSPTDSHSSSVSNMDVFHAHSSSSSSEAPTPQHNDATQARAHDDEDADADADDDVWHETSQEGEGHTSSSSGIDKLKRGLEEVHLKSPPPSSSS</sequence>
<keyword evidence="1 3" id="KW-0547">Nucleotide-binding</keyword>
<dbReference type="AlphaFoldDB" id="A0A5C3EZV2"/>
<feature type="domain" description="Protein kinase" evidence="6">
    <location>
        <begin position="20"/>
        <end position="279"/>
    </location>
</feature>
<protein>
    <submittedName>
        <fullName evidence="7">Probable CMK1 - Ca2+/calmodulin-dependent ser/thr protein kinase type I</fullName>
    </submittedName>
</protein>
<organism evidence="7 8">
    <name type="scientific">Pseudozyma flocculosa</name>
    <dbReference type="NCBI Taxonomy" id="84751"/>
    <lineage>
        <taxon>Eukaryota</taxon>
        <taxon>Fungi</taxon>
        <taxon>Dikarya</taxon>
        <taxon>Basidiomycota</taxon>
        <taxon>Ustilaginomycotina</taxon>
        <taxon>Ustilaginomycetes</taxon>
        <taxon>Ustilaginales</taxon>
        <taxon>Ustilaginaceae</taxon>
        <taxon>Pseudozyma</taxon>
    </lineage>
</organism>
<dbReference type="SUPFAM" id="SSF56112">
    <property type="entry name" value="Protein kinase-like (PK-like)"/>
    <property type="match status" value="1"/>
</dbReference>
<dbReference type="FunFam" id="1.10.510.10:FF:000571">
    <property type="entry name" value="Maternal embryonic leucine zipper kinase"/>
    <property type="match status" value="1"/>
</dbReference>
<dbReference type="OrthoDB" id="40902at2759"/>
<keyword evidence="8" id="KW-1185">Reference proteome</keyword>
<name>A0A5C3EZV2_9BASI</name>
<evidence type="ECO:0000313" key="7">
    <source>
        <dbReference type="EMBL" id="SPO37718.1"/>
    </source>
</evidence>
<dbReference type="PROSITE" id="PS50011">
    <property type="entry name" value="PROTEIN_KINASE_DOM"/>
    <property type="match status" value="1"/>
</dbReference>
<comment type="similarity">
    <text evidence="4">Belongs to the protein kinase superfamily.</text>
</comment>
<evidence type="ECO:0000256" key="5">
    <source>
        <dbReference type="SAM" id="MobiDB-lite"/>
    </source>
</evidence>
<evidence type="ECO:0000256" key="2">
    <source>
        <dbReference type="ARBA" id="ARBA00022840"/>
    </source>
</evidence>
<dbReference type="InterPro" id="IPR017441">
    <property type="entry name" value="Protein_kinase_ATP_BS"/>
</dbReference>
<dbReference type="GO" id="GO:0005524">
    <property type="term" value="F:ATP binding"/>
    <property type="evidence" value="ECO:0007669"/>
    <property type="project" value="UniProtKB-UniRule"/>
</dbReference>
<feature type="binding site" evidence="3">
    <location>
        <position position="51"/>
    </location>
    <ligand>
        <name>ATP</name>
        <dbReference type="ChEBI" id="CHEBI:30616"/>
    </ligand>
</feature>
<dbReference type="PANTHER" id="PTHR24347">
    <property type="entry name" value="SERINE/THREONINE-PROTEIN KINASE"/>
    <property type="match status" value="1"/>
</dbReference>
<keyword evidence="4" id="KW-0723">Serine/threonine-protein kinase</keyword>
<accession>A0A5C3EZV2</accession>
<dbReference type="Gene3D" id="1.10.510.10">
    <property type="entry name" value="Transferase(Phosphotransferase) domain 1"/>
    <property type="match status" value="1"/>
</dbReference>
<dbReference type="GO" id="GO:0004674">
    <property type="term" value="F:protein serine/threonine kinase activity"/>
    <property type="evidence" value="ECO:0007669"/>
    <property type="project" value="UniProtKB-KW"/>
</dbReference>
<feature type="compositionally biased region" description="Low complexity" evidence="5">
    <location>
        <begin position="338"/>
        <end position="352"/>
    </location>
</feature>
<evidence type="ECO:0000256" key="3">
    <source>
        <dbReference type="PROSITE-ProRule" id="PRU10141"/>
    </source>
</evidence>
<feature type="region of interest" description="Disordered" evidence="5">
    <location>
        <begin position="324"/>
        <end position="451"/>
    </location>
</feature>
<evidence type="ECO:0000256" key="4">
    <source>
        <dbReference type="RuleBase" id="RU000304"/>
    </source>
</evidence>
<dbReference type="PROSITE" id="PS00108">
    <property type="entry name" value="PROTEIN_KINASE_ST"/>
    <property type="match status" value="1"/>
</dbReference>
<evidence type="ECO:0000313" key="8">
    <source>
        <dbReference type="Proteomes" id="UP000323386"/>
    </source>
</evidence>
<feature type="compositionally biased region" description="Polar residues" evidence="5">
    <location>
        <begin position="384"/>
        <end position="394"/>
    </location>
</feature>
<gene>
    <name evidence="7" type="ORF">PSFLO_03194</name>
</gene>
<dbReference type="SMART" id="SM00220">
    <property type="entry name" value="S_TKc"/>
    <property type="match status" value="1"/>
</dbReference>
<dbReference type="InterPro" id="IPR011009">
    <property type="entry name" value="Kinase-like_dom_sf"/>
</dbReference>
<reference evidence="7 8" key="1">
    <citation type="submission" date="2018-03" db="EMBL/GenBank/DDBJ databases">
        <authorList>
            <person name="Guldener U."/>
        </authorList>
    </citation>
    <scope>NUCLEOTIDE SEQUENCE [LARGE SCALE GENOMIC DNA]</scope>
    <source>
        <strain evidence="7 8">DAOM196992</strain>
    </source>
</reference>
<evidence type="ECO:0000259" key="6">
    <source>
        <dbReference type="PROSITE" id="PS50011"/>
    </source>
</evidence>
<feature type="compositionally biased region" description="Basic and acidic residues" evidence="5">
    <location>
        <begin position="431"/>
        <end position="442"/>
    </location>
</feature>
<dbReference type="InterPro" id="IPR000719">
    <property type="entry name" value="Prot_kinase_dom"/>
</dbReference>
<keyword evidence="7" id="KW-0418">Kinase</keyword>